<accession>V8G9Y7</accession>
<keyword evidence="2" id="KW-1185">Reference proteome</keyword>
<dbReference type="AlphaFoldDB" id="V8G9Y7"/>
<dbReference type="RefSeq" id="WP_023949423.1">
    <property type="nucleotide sequence ID" value="NZ_AYSV01000020.1"/>
</dbReference>
<dbReference type="EMBL" id="AYSV01000020">
    <property type="protein sequence ID" value="ETD72763.1"/>
    <property type="molecule type" value="Genomic_DNA"/>
</dbReference>
<organism evidence="1 2">
    <name type="scientific">Pelistega indica</name>
    <dbReference type="NCBI Taxonomy" id="1414851"/>
    <lineage>
        <taxon>Bacteria</taxon>
        <taxon>Pseudomonadati</taxon>
        <taxon>Pseudomonadota</taxon>
        <taxon>Betaproteobacteria</taxon>
        <taxon>Burkholderiales</taxon>
        <taxon>Alcaligenaceae</taxon>
        <taxon>Pelistega</taxon>
    </lineage>
</organism>
<comment type="caution">
    <text evidence="1">The sequence shown here is derived from an EMBL/GenBank/DDBJ whole genome shotgun (WGS) entry which is preliminary data.</text>
</comment>
<gene>
    <name evidence="1" type="ORF">V757_02155</name>
</gene>
<name>V8G9Y7_9BURK</name>
<reference evidence="1 2" key="1">
    <citation type="submission" date="2013-11" db="EMBL/GenBank/DDBJ databases">
        <title>Genomic analysis of Pelistega sp. HM-7.</title>
        <authorList>
            <person name="Kumbhare S.V."/>
            <person name="Shetty S.A."/>
            <person name="Sharma O."/>
            <person name="Dhotre D.P."/>
        </authorList>
    </citation>
    <scope>NUCLEOTIDE SEQUENCE [LARGE SCALE GENOMIC DNA]</scope>
    <source>
        <strain evidence="1 2">HM-7</strain>
    </source>
</reference>
<evidence type="ECO:0000313" key="2">
    <source>
        <dbReference type="Proteomes" id="UP000018766"/>
    </source>
</evidence>
<dbReference type="Proteomes" id="UP000018766">
    <property type="component" value="Unassembled WGS sequence"/>
</dbReference>
<evidence type="ECO:0000313" key="1">
    <source>
        <dbReference type="EMBL" id="ETD72763.1"/>
    </source>
</evidence>
<protein>
    <submittedName>
        <fullName evidence="1">Uncharacterized protein</fullName>
    </submittedName>
</protein>
<proteinExistence type="predicted"/>
<sequence>MAVASASGFGGLENTPLARIGYHNKIIARGWDKEFLPYITNTSIDSRITACNQIVQFTKQPLVGEWRTYEKNQELVPDYVSPEAFCMQICNAAYKSLKFDKLDIARICDRWAPFEESFLQSAYEALAEMWRKYVLTAMVLEADPKNRGNAAGCNKNIKLGAPSAPIKITSENFHRELAKLKRALVESKRWKNNEMFVMIPSSLMEVIVDSPYANALQMGNCGNDCSILITGMMPGKMLGFNVFVVDCLPQTVDKATGELSYYIIAGHKEAYAFAGDLVEGELVRPPRYFGIEYQMLAVWGGKALYPEALAVGYWSL</sequence>